<accession>A0AAE9B140</accession>
<reference evidence="2 3" key="1">
    <citation type="submission" date="2019-03" db="EMBL/GenBank/DDBJ databases">
        <title>Comparative genomic analyses of the sweetpotato soil rot pathogen, Streptomyces ipomoeae.</title>
        <authorList>
            <person name="Ruschel Soares N."/>
            <person name="Badger J.H."/>
            <person name="Huguet-Tapia J.C."/>
            <person name="Clark C.A."/>
            <person name="Pettis G.S."/>
        </authorList>
    </citation>
    <scope>NUCLEOTIDE SEQUENCE [LARGE SCALE GENOMIC DNA]</scope>
    <source>
        <strain evidence="2 3">88-35</strain>
    </source>
</reference>
<gene>
    <name evidence="2" type="ORF">Sipo8835_10350</name>
</gene>
<dbReference type="Gene3D" id="1.10.1200.10">
    <property type="entry name" value="ACP-like"/>
    <property type="match status" value="1"/>
</dbReference>
<dbReference type="PROSITE" id="PS50075">
    <property type="entry name" value="CARRIER"/>
    <property type="match status" value="1"/>
</dbReference>
<evidence type="ECO:0000259" key="1">
    <source>
        <dbReference type="PROSITE" id="PS50075"/>
    </source>
</evidence>
<evidence type="ECO:0000313" key="2">
    <source>
        <dbReference type="EMBL" id="TQE36368.1"/>
    </source>
</evidence>
<dbReference type="SUPFAM" id="SSF47336">
    <property type="entry name" value="ACP-like"/>
    <property type="match status" value="1"/>
</dbReference>
<dbReference type="InterPro" id="IPR036736">
    <property type="entry name" value="ACP-like_sf"/>
</dbReference>
<protein>
    <submittedName>
        <fullName evidence="2">Acyl carrier protein</fullName>
    </submittedName>
</protein>
<name>A0AAE9B140_9ACTN</name>
<sequence length="84" mass="9137">MAETGITESDVRQLLVAVGVSPATAGRDLDRSFEELGMDSLARIEIASRVMERFGVEVEEDLTAQETPAGMRQLVNQRLTEATA</sequence>
<dbReference type="AlphaFoldDB" id="A0AAE9B140"/>
<dbReference type="EMBL" id="SPAZ01000092">
    <property type="protein sequence ID" value="TQE36368.1"/>
    <property type="molecule type" value="Genomic_DNA"/>
</dbReference>
<feature type="domain" description="Carrier" evidence="1">
    <location>
        <begin position="2"/>
        <end position="83"/>
    </location>
</feature>
<dbReference type="Pfam" id="PF00550">
    <property type="entry name" value="PP-binding"/>
    <property type="match status" value="1"/>
</dbReference>
<proteinExistence type="predicted"/>
<evidence type="ECO:0000313" key="3">
    <source>
        <dbReference type="Proteomes" id="UP000318720"/>
    </source>
</evidence>
<organism evidence="2 3">
    <name type="scientific">Streptomyces ipomoeae</name>
    <dbReference type="NCBI Taxonomy" id="103232"/>
    <lineage>
        <taxon>Bacteria</taxon>
        <taxon>Bacillati</taxon>
        <taxon>Actinomycetota</taxon>
        <taxon>Actinomycetes</taxon>
        <taxon>Kitasatosporales</taxon>
        <taxon>Streptomycetaceae</taxon>
        <taxon>Streptomyces</taxon>
    </lineage>
</organism>
<comment type="caution">
    <text evidence="2">The sequence shown here is derived from an EMBL/GenBank/DDBJ whole genome shotgun (WGS) entry which is preliminary data.</text>
</comment>
<dbReference type="Proteomes" id="UP000318720">
    <property type="component" value="Unassembled WGS sequence"/>
</dbReference>
<dbReference type="InterPro" id="IPR009081">
    <property type="entry name" value="PP-bd_ACP"/>
</dbReference>
<dbReference type="RefSeq" id="WP_009309240.1">
    <property type="nucleotide sequence ID" value="NZ_JARAVA010000026.1"/>
</dbReference>